<dbReference type="EMBL" id="BARS01020572">
    <property type="protein sequence ID" value="GAG08865.1"/>
    <property type="molecule type" value="Genomic_DNA"/>
</dbReference>
<evidence type="ECO:0000259" key="1">
    <source>
        <dbReference type="PROSITE" id="PS51123"/>
    </source>
</evidence>
<proteinExistence type="predicted"/>
<dbReference type="InterPro" id="IPR006665">
    <property type="entry name" value="OmpA-like"/>
</dbReference>
<dbReference type="SUPFAM" id="SSF103088">
    <property type="entry name" value="OmpA-like"/>
    <property type="match status" value="1"/>
</dbReference>
<reference evidence="2" key="1">
    <citation type="journal article" date="2014" name="Front. Microbiol.">
        <title>High frequency of phylogenetically diverse reductive dehalogenase-homologous genes in deep subseafloor sedimentary metagenomes.</title>
        <authorList>
            <person name="Kawai M."/>
            <person name="Futagami T."/>
            <person name="Toyoda A."/>
            <person name="Takaki Y."/>
            <person name="Nishi S."/>
            <person name="Hori S."/>
            <person name="Arai W."/>
            <person name="Tsubouchi T."/>
            <person name="Morono Y."/>
            <person name="Uchiyama I."/>
            <person name="Ito T."/>
            <person name="Fujiyama A."/>
            <person name="Inagaki F."/>
            <person name="Takami H."/>
        </authorList>
    </citation>
    <scope>NUCLEOTIDE SEQUENCE</scope>
    <source>
        <strain evidence="2">Expedition CK06-06</strain>
    </source>
</reference>
<feature type="non-terminal residue" evidence="2">
    <location>
        <position position="241"/>
    </location>
</feature>
<gene>
    <name evidence="2" type="ORF">S01H1_33155</name>
</gene>
<dbReference type="PROSITE" id="PS51123">
    <property type="entry name" value="OMPA_2"/>
    <property type="match status" value="1"/>
</dbReference>
<dbReference type="AlphaFoldDB" id="X0UT09"/>
<accession>X0UT09</accession>
<comment type="caution">
    <text evidence="2">The sequence shown here is derived from an EMBL/GenBank/DDBJ whole genome shotgun (WGS) entry which is preliminary data.</text>
</comment>
<name>X0UT09_9ZZZZ</name>
<protein>
    <recommendedName>
        <fullName evidence="1">OmpA-like domain-containing protein</fullName>
    </recommendedName>
</protein>
<feature type="domain" description="OmpA-like" evidence="1">
    <location>
        <begin position="186"/>
        <end position="241"/>
    </location>
</feature>
<dbReference type="Gene3D" id="2.60.40.4070">
    <property type="match status" value="1"/>
</dbReference>
<dbReference type="Gene3D" id="3.30.1330.60">
    <property type="entry name" value="OmpA-like domain"/>
    <property type="match status" value="1"/>
</dbReference>
<organism evidence="2">
    <name type="scientific">marine sediment metagenome</name>
    <dbReference type="NCBI Taxonomy" id="412755"/>
    <lineage>
        <taxon>unclassified sequences</taxon>
        <taxon>metagenomes</taxon>
        <taxon>ecological metagenomes</taxon>
    </lineage>
</organism>
<evidence type="ECO:0000313" key="2">
    <source>
        <dbReference type="EMBL" id="GAG08865.1"/>
    </source>
</evidence>
<dbReference type="InterPro" id="IPR036737">
    <property type="entry name" value="OmpA-like_sf"/>
</dbReference>
<sequence length="241" mass="27728">MEFLIAFFLFFQETKTGEHDIGEEVIKGEAAMKIEEQKIYLSPNFDVFAPLDSILRQEQYLFDEKLYTTIDALNTPILYLYSEYLRTPVIGRLMYGTIVSFMPSFKTAVSSWELVITDTNGDIVRKYAERDLPPTSISWDGRTDTGEMCNMGEVYNYTFTAFDAVGNPTRIVGHPYTFNGIVYEENNTKIIAIAADVLFKKDSYKLTDEAVQYIDEVTNFIKEYFKREVVVYSYSESEALA</sequence>